<dbReference type="EnsemblProtists" id="EOD33669">
    <property type="protein sequence ID" value="EOD33669"/>
    <property type="gene ID" value="EMIHUDRAFT_229399"/>
</dbReference>
<evidence type="ECO:0000313" key="1">
    <source>
        <dbReference type="EnsemblProtists" id="EOD33669"/>
    </source>
</evidence>
<dbReference type="HOGENOM" id="CLU_1800109_0_0_1"/>
<name>A0A0D3KD34_EMIH1</name>
<dbReference type="KEGG" id="ehx:EMIHUDRAFT_229399"/>
<dbReference type="Proteomes" id="UP000013827">
    <property type="component" value="Unassembled WGS sequence"/>
</dbReference>
<reference evidence="1" key="2">
    <citation type="submission" date="2024-10" db="UniProtKB">
        <authorList>
            <consortium name="EnsemblProtists"/>
        </authorList>
    </citation>
    <scope>IDENTIFICATION</scope>
</reference>
<evidence type="ECO:0000313" key="2">
    <source>
        <dbReference type="Proteomes" id="UP000013827"/>
    </source>
</evidence>
<dbReference type="AlphaFoldDB" id="A0A0D3KD34"/>
<accession>A0A0D3KD34</accession>
<dbReference type="GeneID" id="17278940"/>
<organism evidence="1 2">
    <name type="scientific">Emiliania huxleyi (strain CCMP1516)</name>
    <dbReference type="NCBI Taxonomy" id="280463"/>
    <lineage>
        <taxon>Eukaryota</taxon>
        <taxon>Haptista</taxon>
        <taxon>Haptophyta</taxon>
        <taxon>Prymnesiophyceae</taxon>
        <taxon>Isochrysidales</taxon>
        <taxon>Noelaerhabdaceae</taxon>
        <taxon>Emiliania</taxon>
    </lineage>
</organism>
<protein>
    <submittedName>
        <fullName evidence="1">Uncharacterized protein</fullName>
    </submittedName>
</protein>
<reference evidence="2" key="1">
    <citation type="journal article" date="2013" name="Nature">
        <title>Pan genome of the phytoplankton Emiliania underpins its global distribution.</title>
        <authorList>
            <person name="Read B.A."/>
            <person name="Kegel J."/>
            <person name="Klute M.J."/>
            <person name="Kuo A."/>
            <person name="Lefebvre S.C."/>
            <person name="Maumus F."/>
            <person name="Mayer C."/>
            <person name="Miller J."/>
            <person name="Monier A."/>
            <person name="Salamov A."/>
            <person name="Young J."/>
            <person name="Aguilar M."/>
            <person name="Claverie J.M."/>
            <person name="Frickenhaus S."/>
            <person name="Gonzalez K."/>
            <person name="Herman E.K."/>
            <person name="Lin Y.C."/>
            <person name="Napier J."/>
            <person name="Ogata H."/>
            <person name="Sarno A.F."/>
            <person name="Shmutz J."/>
            <person name="Schroeder D."/>
            <person name="de Vargas C."/>
            <person name="Verret F."/>
            <person name="von Dassow P."/>
            <person name="Valentin K."/>
            <person name="Van de Peer Y."/>
            <person name="Wheeler G."/>
            <person name="Dacks J.B."/>
            <person name="Delwiche C.F."/>
            <person name="Dyhrman S.T."/>
            <person name="Glockner G."/>
            <person name="John U."/>
            <person name="Richards T."/>
            <person name="Worden A.Z."/>
            <person name="Zhang X."/>
            <person name="Grigoriev I.V."/>
            <person name="Allen A.E."/>
            <person name="Bidle K."/>
            <person name="Borodovsky M."/>
            <person name="Bowler C."/>
            <person name="Brownlee C."/>
            <person name="Cock J.M."/>
            <person name="Elias M."/>
            <person name="Gladyshev V.N."/>
            <person name="Groth M."/>
            <person name="Guda C."/>
            <person name="Hadaegh A."/>
            <person name="Iglesias-Rodriguez M.D."/>
            <person name="Jenkins J."/>
            <person name="Jones B.M."/>
            <person name="Lawson T."/>
            <person name="Leese F."/>
            <person name="Lindquist E."/>
            <person name="Lobanov A."/>
            <person name="Lomsadze A."/>
            <person name="Malik S.B."/>
            <person name="Marsh M.E."/>
            <person name="Mackinder L."/>
            <person name="Mock T."/>
            <person name="Mueller-Roeber B."/>
            <person name="Pagarete A."/>
            <person name="Parker M."/>
            <person name="Probert I."/>
            <person name="Quesneville H."/>
            <person name="Raines C."/>
            <person name="Rensing S.A."/>
            <person name="Riano-Pachon D.M."/>
            <person name="Richier S."/>
            <person name="Rokitta S."/>
            <person name="Shiraiwa Y."/>
            <person name="Soanes D.M."/>
            <person name="van der Giezen M."/>
            <person name="Wahlund T.M."/>
            <person name="Williams B."/>
            <person name="Wilson W."/>
            <person name="Wolfe G."/>
            <person name="Wurch L.L."/>
        </authorList>
    </citation>
    <scope>NUCLEOTIDE SEQUENCE</scope>
</reference>
<dbReference type="PaxDb" id="2903-EOD33669"/>
<sequence>MPPPTEPPSVCELRRCCGAHFKEEAWLACQARYLNLRLLIFNPAAHFANQAAACGPELPGELPPGERAADNPPPPRYVVLRHTHRGTKEQHYELYALGEAAVLAEEALPTGIKRAFAKVVPGALAAAWRELGREEASPPAGASV</sequence>
<dbReference type="RefSeq" id="XP_005786098.1">
    <property type="nucleotide sequence ID" value="XM_005786041.1"/>
</dbReference>
<proteinExistence type="predicted"/>
<keyword evidence="2" id="KW-1185">Reference proteome</keyword>